<dbReference type="InterPro" id="IPR000558">
    <property type="entry name" value="Histone_H2B"/>
</dbReference>
<evidence type="ECO:0000313" key="5">
    <source>
        <dbReference type="Proteomes" id="UP000035642"/>
    </source>
</evidence>
<dbReference type="Pfam" id="PF00125">
    <property type="entry name" value="Histone"/>
    <property type="match status" value="1"/>
</dbReference>
<dbReference type="GO" id="GO:0005634">
    <property type="term" value="C:nucleus"/>
    <property type="evidence" value="ECO:0007669"/>
    <property type="project" value="UniProtKB-ARBA"/>
</dbReference>
<dbReference type="CDD" id="cd22910">
    <property type="entry name" value="HFD_H2B"/>
    <property type="match status" value="1"/>
</dbReference>
<dbReference type="AlphaFoldDB" id="A0A0K0D1E4"/>
<dbReference type="FunFam" id="1.10.20.10:FF:000043">
    <property type="entry name" value="Histone H2B"/>
    <property type="match status" value="1"/>
</dbReference>
<reference evidence="6" key="2">
    <citation type="submission" date="2017-02" db="UniProtKB">
        <authorList>
            <consortium name="WormBaseParasite"/>
        </authorList>
    </citation>
    <scope>IDENTIFICATION</scope>
</reference>
<dbReference type="Pfam" id="PF25558">
    <property type="entry name" value="DUF7930"/>
    <property type="match status" value="1"/>
</dbReference>
<dbReference type="GO" id="GO:0030527">
    <property type="term" value="F:structural constituent of chromatin"/>
    <property type="evidence" value="ECO:0007669"/>
    <property type="project" value="InterPro"/>
</dbReference>
<sequence length="227" mass="25123">MPPKPSAKKAAKSQKASCTGDRKKHRRKVSYSVYIYRVLKQAHPDTGVSSKAMSIISSFLNDVFERIATKASRLAKQAFDDLLPRILDRYATDVARELAKHAVFEGCGKIIFLAKSHAIVCSLTHGEIRCSLLSWIGGDGGSGAEWLTDILNVGDTVLYTAAKRGGEKEWRVVKWTAKGFRIGSDHVPLADSYCQTAVSVPELGMRYILPMLEHTLYGKPTLRHFLS</sequence>
<proteinExistence type="inferred from homology"/>
<dbReference type="GO" id="GO:0003677">
    <property type="term" value="F:DNA binding"/>
    <property type="evidence" value="ECO:0007669"/>
    <property type="project" value="InterPro"/>
</dbReference>
<dbReference type="PRINTS" id="PR00621">
    <property type="entry name" value="HISTONEH2B"/>
</dbReference>
<dbReference type="SMART" id="SM00427">
    <property type="entry name" value="H2B"/>
    <property type="match status" value="1"/>
</dbReference>
<comment type="similarity">
    <text evidence="1">Belongs to the histone H2B family.</text>
</comment>
<feature type="domain" description="DUF7930" evidence="4">
    <location>
        <begin position="106"/>
        <end position="179"/>
    </location>
</feature>
<accession>A0A0K0D1E4</accession>
<protein>
    <submittedName>
        <fullName evidence="6">Histone domain-containing protein</fullName>
    </submittedName>
</protein>
<dbReference type="PANTHER" id="PTHR23428">
    <property type="entry name" value="HISTONE H2B"/>
    <property type="match status" value="1"/>
</dbReference>
<evidence type="ECO:0000256" key="2">
    <source>
        <dbReference type="SAM" id="MobiDB-lite"/>
    </source>
</evidence>
<reference evidence="5" key="1">
    <citation type="submission" date="2012-09" db="EMBL/GenBank/DDBJ databases">
        <authorList>
            <person name="Martin A.A."/>
        </authorList>
    </citation>
    <scope>NUCLEOTIDE SEQUENCE</scope>
</reference>
<feature type="region of interest" description="Disordered" evidence="2">
    <location>
        <begin position="1"/>
        <end position="24"/>
    </location>
</feature>
<organism evidence="5 6">
    <name type="scientific">Angiostrongylus cantonensis</name>
    <name type="common">Rat lungworm</name>
    <dbReference type="NCBI Taxonomy" id="6313"/>
    <lineage>
        <taxon>Eukaryota</taxon>
        <taxon>Metazoa</taxon>
        <taxon>Ecdysozoa</taxon>
        <taxon>Nematoda</taxon>
        <taxon>Chromadorea</taxon>
        <taxon>Rhabditida</taxon>
        <taxon>Rhabditina</taxon>
        <taxon>Rhabditomorpha</taxon>
        <taxon>Strongyloidea</taxon>
        <taxon>Metastrongylidae</taxon>
        <taxon>Angiostrongylus</taxon>
    </lineage>
</organism>
<dbReference type="InterPro" id="IPR007125">
    <property type="entry name" value="H2A/H2B/H3"/>
</dbReference>
<evidence type="ECO:0000259" key="3">
    <source>
        <dbReference type="Pfam" id="PF00125"/>
    </source>
</evidence>
<feature type="compositionally biased region" description="Basic residues" evidence="2">
    <location>
        <begin position="1"/>
        <end position="12"/>
    </location>
</feature>
<feature type="domain" description="Core Histone H2A/H2B/H3" evidence="3">
    <location>
        <begin position="22"/>
        <end position="78"/>
    </location>
</feature>
<dbReference type="GO" id="GO:0046982">
    <property type="term" value="F:protein heterodimerization activity"/>
    <property type="evidence" value="ECO:0007669"/>
    <property type="project" value="InterPro"/>
</dbReference>
<dbReference type="GO" id="GO:0000786">
    <property type="term" value="C:nucleosome"/>
    <property type="evidence" value="ECO:0007669"/>
    <property type="project" value="InterPro"/>
</dbReference>
<evidence type="ECO:0000256" key="1">
    <source>
        <dbReference type="ARBA" id="ARBA00006846"/>
    </source>
</evidence>
<name>A0A0K0D1E4_ANGCA</name>
<dbReference type="InterPro" id="IPR057690">
    <property type="entry name" value="DUF7930"/>
</dbReference>
<evidence type="ECO:0000313" key="6">
    <source>
        <dbReference type="WBParaSite" id="ACAC_0000388901-mRNA-1"/>
    </source>
</evidence>
<dbReference type="STRING" id="6313.A0A0K0D1E4"/>
<dbReference type="SUPFAM" id="SSF47113">
    <property type="entry name" value="Histone-fold"/>
    <property type="match status" value="1"/>
</dbReference>
<evidence type="ECO:0000259" key="4">
    <source>
        <dbReference type="Pfam" id="PF25558"/>
    </source>
</evidence>
<dbReference type="InterPro" id="IPR009072">
    <property type="entry name" value="Histone-fold"/>
</dbReference>
<dbReference type="Proteomes" id="UP000035642">
    <property type="component" value="Unassembled WGS sequence"/>
</dbReference>
<dbReference type="WBParaSite" id="ACAC_0000388901-mRNA-1">
    <property type="protein sequence ID" value="ACAC_0000388901-mRNA-1"/>
    <property type="gene ID" value="ACAC_0000388901"/>
</dbReference>
<keyword evidence="5" id="KW-1185">Reference proteome</keyword>
<dbReference type="Gene3D" id="1.10.20.10">
    <property type="entry name" value="Histone, subunit A"/>
    <property type="match status" value="1"/>
</dbReference>